<feature type="binding site" evidence="4">
    <location>
        <position position="345"/>
    </location>
    <ligand>
        <name>Mg(2+)</name>
        <dbReference type="ChEBI" id="CHEBI:18420"/>
        <note>structural</note>
    </ligand>
</feature>
<dbReference type="Pfam" id="PF09663">
    <property type="entry name" value="Amido_AtzD_TrzD"/>
    <property type="match status" value="1"/>
</dbReference>
<dbReference type="NCBIfam" id="TIGR02714">
    <property type="entry name" value="amido_AtzD_TrzD"/>
    <property type="match status" value="1"/>
</dbReference>
<dbReference type="InterPro" id="IPR043008">
    <property type="entry name" value="AtzD/Barbiturase_RUA"/>
</dbReference>
<feature type="binding site" evidence="4">
    <location>
        <begin position="223"/>
        <end position="224"/>
    </location>
    <ligand>
        <name>substrate</name>
    </ligand>
</feature>
<comment type="function">
    <text evidence="4">Responsible for the hydrolysis of cyanuric acid, an intermediate formed during catabolism of s-triazine based compounds in herbicides such as atrazine and polymers such as melamine. Catalyzes the hydrolytic opening of the s-triazine ring of cyanuric acid (2,4,6-trihydroxy-s-triazine) to yield carbon dioxide and carboxybiuret, which spontaneously decarboxylates to biuret.</text>
</comment>
<feature type="region of interest" description="RU C" evidence="4">
    <location>
        <begin position="246"/>
        <end position="360"/>
    </location>
</feature>
<evidence type="ECO:0000256" key="3">
    <source>
        <dbReference type="ARBA" id="ARBA00022801"/>
    </source>
</evidence>
<dbReference type="OrthoDB" id="569708at2"/>
<evidence type="ECO:0000313" key="5">
    <source>
        <dbReference type="EMBL" id="KGM48746.1"/>
    </source>
</evidence>
<reference evidence="5 6" key="1">
    <citation type="journal article" date="2015" name="Antonie Van Leeuwenhoek">
        <title>Pseudooceanicola atlanticus gen. nov. sp. nov., isolated from surface seawater of the Atlantic Ocean and reclassification of Oceanicola batsensis, Oceanicola marinus, Oceanicola nitratireducens, Oceanicola nanhaiensis, Oceanicola antarcticus and Oceanicola flagellatus, as Pseudooceanicola batsensis comb. nov., Pseudooceanicola marinus comb. nov., Pseudooceanicola nitratireducens comb. nov., Pseudooceanicola nanhaiensis comb. nov., Pseudooceanicola antarcticus comb. nov., and Pseudooceanicola flagellatus comb. nov.</title>
        <authorList>
            <person name="Lai Q."/>
            <person name="Li G."/>
            <person name="Liu X."/>
            <person name="Du Y."/>
            <person name="Sun F."/>
            <person name="Shao Z."/>
        </authorList>
    </citation>
    <scope>NUCLEOTIDE SEQUENCE [LARGE SCALE GENOMIC DNA]</scope>
    <source>
        <strain evidence="5 6">22II-s11g</strain>
    </source>
</reference>
<comment type="catalytic activity">
    <reaction evidence="4">
        <text>cyanurate + H2O = 1-carboxybiuret + H(+)</text>
        <dbReference type="Rhea" id="RHEA:70363"/>
        <dbReference type="ChEBI" id="CHEBI:15377"/>
        <dbReference type="ChEBI" id="CHEBI:15378"/>
        <dbReference type="ChEBI" id="CHEBI:38028"/>
        <dbReference type="ChEBI" id="CHEBI:142864"/>
        <dbReference type="EC" id="3.5.2.15"/>
    </reaction>
</comment>
<dbReference type="Gene3D" id="3.30.1330.160">
    <property type="entry name" value="Cyanuric acid hydrolase/Barbituras, RU C"/>
    <property type="match status" value="1"/>
</dbReference>
<name>A0A0A0ECR3_9RHOB</name>
<dbReference type="EC" id="3.5.2.15" evidence="4"/>
<evidence type="ECO:0000256" key="4">
    <source>
        <dbReference type="HAMAP-Rule" id="MF_01989"/>
    </source>
</evidence>
<feature type="region of interest" description="RU A" evidence="4">
    <location>
        <begin position="1"/>
        <end position="101"/>
    </location>
</feature>
<feature type="binding site" evidence="4">
    <location>
        <begin position="81"/>
        <end position="82"/>
    </location>
    <ligand>
        <name>substrate</name>
    </ligand>
</feature>
<keyword evidence="3 4" id="KW-0378">Hydrolase</keyword>
<dbReference type="GO" id="GO:0019381">
    <property type="term" value="P:atrazine catabolic process"/>
    <property type="evidence" value="ECO:0007669"/>
    <property type="project" value="UniProtKB-UniRule"/>
</dbReference>
<evidence type="ECO:0000313" key="6">
    <source>
        <dbReference type="Proteomes" id="UP000030004"/>
    </source>
</evidence>
<keyword evidence="4" id="KW-0460">Magnesium</keyword>
<evidence type="ECO:0000256" key="2">
    <source>
        <dbReference type="ARBA" id="ARBA00011881"/>
    </source>
</evidence>
<comment type="pathway">
    <text evidence="4">Xenobiotic degradation; atrazine degradation; biuret from cyanurate: step 1/1.</text>
</comment>
<feature type="active site" description="Nucleophile" evidence="4">
    <location>
        <position position="223"/>
    </location>
</feature>
<feature type="active site" evidence="4">
    <location>
        <position position="156"/>
    </location>
</feature>
<feature type="binding site" evidence="4">
    <location>
        <position position="293"/>
    </location>
    <ligand>
        <name>Mg(2+)</name>
        <dbReference type="ChEBI" id="CHEBI:18420"/>
        <note>structural</note>
    </ligand>
</feature>
<comment type="domain">
    <text evidence="4">The monomer structure is formed from three repeating units (RUs) that share the same structure as one another. The monomer, the active site and substrate all possess threefold rotational symmetry, to the extent that the active site possesses three potential Ser-Lys catalytic dyads. It is possible that any or all of the three active-site serines may act as nucleophile (albeit only one can do so per catalytic cycle).</text>
</comment>
<dbReference type="Gene3D" id="3.30.1330.180">
    <property type="entry name" value="Cyanuric acid hydrolase/Barbiturase, RU B"/>
    <property type="match status" value="1"/>
</dbReference>
<evidence type="ECO:0000256" key="1">
    <source>
        <dbReference type="ARBA" id="ARBA00010947"/>
    </source>
</evidence>
<dbReference type="GO" id="GO:0018753">
    <property type="term" value="F:cyanuric acid amidohydrolase activity"/>
    <property type="evidence" value="ECO:0007669"/>
    <property type="project" value="UniProtKB-UniRule"/>
</dbReference>
<feature type="binding site" evidence="4">
    <location>
        <begin position="339"/>
        <end position="340"/>
    </location>
    <ligand>
        <name>substrate</name>
    </ligand>
</feature>
<comment type="caution">
    <text evidence="5">The sequence shown here is derived from an EMBL/GenBank/DDBJ whole genome shotgun (WGS) entry which is preliminary data.</text>
</comment>
<feature type="binding site" evidence="4">
    <location>
        <position position="350"/>
    </location>
    <ligand>
        <name>Mg(2+)</name>
        <dbReference type="ChEBI" id="CHEBI:18420"/>
        <note>structural</note>
    </ligand>
</feature>
<keyword evidence="4" id="KW-0479">Metal-binding</keyword>
<keyword evidence="6" id="KW-1185">Reference proteome</keyword>
<dbReference type="STRING" id="1461694.ATO9_08485"/>
<comment type="activity regulation">
    <text evidence="4">Inhibited by barbituric acid.</text>
</comment>
<feature type="binding site" evidence="4">
    <location>
        <position position="185"/>
    </location>
    <ligand>
        <name>substrate</name>
    </ligand>
</feature>
<protein>
    <recommendedName>
        <fullName evidence="4">Cyanuric acid amidohydrolase</fullName>
        <shortName evidence="4">CAH</shortName>
        <ecNumber evidence="4">3.5.2.15</ecNumber>
    </recommendedName>
</protein>
<feature type="binding site" evidence="4">
    <location>
        <position position="342"/>
    </location>
    <ligand>
        <name>Mg(2+)</name>
        <dbReference type="ChEBI" id="CHEBI:18420"/>
        <note>structural</note>
    </ligand>
</feature>
<dbReference type="UniPathway" id="UPA00008">
    <property type="reaction ID" value="UER00502"/>
</dbReference>
<proteinExistence type="inferred from homology"/>
<accession>A0A0A0ECR3</accession>
<feature type="site" description="Important for substrate specificity" evidence="4">
    <location>
        <position position="316"/>
    </location>
</feature>
<dbReference type="RefSeq" id="WP_043747515.1">
    <property type="nucleotide sequence ID" value="NZ_AQQX01000003.1"/>
</dbReference>
<comment type="similarity">
    <text evidence="1 4">Belongs to the cyclic amide hydrolase (CyAH) family.</text>
</comment>
<dbReference type="EMBL" id="AQQX01000003">
    <property type="protein sequence ID" value="KGM48746.1"/>
    <property type="molecule type" value="Genomic_DNA"/>
</dbReference>
<feature type="binding site" evidence="4">
    <location>
        <position position="346"/>
    </location>
    <ligand>
        <name>Mg(2+)</name>
        <dbReference type="ChEBI" id="CHEBI:18420"/>
        <note>structural</note>
    </ligand>
</feature>
<organism evidence="5 6">
    <name type="scientific">Pseudooceanicola atlanticus</name>
    <dbReference type="NCBI Taxonomy" id="1461694"/>
    <lineage>
        <taxon>Bacteria</taxon>
        <taxon>Pseudomonadati</taxon>
        <taxon>Pseudomonadota</taxon>
        <taxon>Alphaproteobacteria</taxon>
        <taxon>Rhodobacterales</taxon>
        <taxon>Paracoccaceae</taxon>
        <taxon>Pseudooceanicola</taxon>
    </lineage>
</organism>
<feature type="binding site" evidence="4">
    <location>
        <position position="53"/>
    </location>
    <ligand>
        <name>substrate</name>
    </ligand>
</feature>
<dbReference type="InterPro" id="IPR043007">
    <property type="entry name" value="AtzD/Barbiturase_RUC"/>
</dbReference>
<comment type="subunit">
    <text evidence="2 4">Homotetramer.</text>
</comment>
<dbReference type="Proteomes" id="UP000030004">
    <property type="component" value="Unassembled WGS sequence"/>
</dbReference>
<dbReference type="GO" id="GO:0046872">
    <property type="term" value="F:metal ion binding"/>
    <property type="evidence" value="ECO:0007669"/>
    <property type="project" value="UniProtKB-UniRule"/>
</dbReference>
<dbReference type="InterPro" id="IPR014086">
    <property type="entry name" value="AtzD/Barbiturase"/>
</dbReference>
<dbReference type="Gene3D" id="3.30.1330.170">
    <property type="entry name" value="Cyanuric acid hydrolase/Barbiturase, RU A"/>
    <property type="match status" value="1"/>
</dbReference>
<comment type="caution">
    <text evidence="4">Lacks conserved residue(s) required for the propagation of feature annotation.</text>
</comment>
<dbReference type="HAMAP" id="MF_01989">
    <property type="entry name" value="Cyc_amidohydrol"/>
    <property type="match status" value="1"/>
</dbReference>
<feature type="binding site" evidence="4">
    <location>
        <position position="320"/>
    </location>
    <ligand>
        <name>substrate</name>
    </ligand>
</feature>
<gene>
    <name evidence="5" type="ORF">ATO9_08485</name>
</gene>
<feature type="binding site" evidence="4">
    <location>
        <position position="347"/>
    </location>
    <ligand>
        <name>Mg(2+)</name>
        <dbReference type="ChEBI" id="CHEBI:18420"/>
        <note>structural</note>
    </ligand>
</feature>
<sequence>MKRRAIVHRLPMAGPDDASALVAEIEAGRIDPAGLRAVLGKTEGNGCVNDFTRGYAVQSLRLALAPYLSDDVLGALPMVMSGGTEGGLSPHWIVLEEGEGPDGPPALAFAASLTASLPPQAIGRMAQVQAVRDATRDAMRKAGITYAADVHFVQIKCPLLTSERIAAAGGDVATTDTLKSMGLSRGASALGVALALGEVAPEQLSDAVIGQDWSLWSARASCSAGVELTACEVVVMGQSADWAGDLRIGHAVMRDAIDAGSVADLLDLVEPGFRAQLTPPSQTQVLAVLAKTEASPDGMIRGARHVMLEDSDLSATRHARGFTGGLLAGLTGFTELFVSGGAEHQGPSGGGPCAMIYKTS</sequence>
<dbReference type="AlphaFoldDB" id="A0A0A0ECR3"/>
<dbReference type="eggNOG" id="ENOG502Z8BS">
    <property type="taxonomic scope" value="Bacteria"/>
</dbReference>
<dbReference type="InterPro" id="IPR043006">
    <property type="entry name" value="AtzD/Barbiturase_RUB"/>
</dbReference>